<feature type="compositionally biased region" description="Basic residues" evidence="1">
    <location>
        <begin position="70"/>
        <end position="80"/>
    </location>
</feature>
<dbReference type="EMBL" id="BDQV01000736">
    <property type="protein sequence ID" value="GAY67609.1"/>
    <property type="molecule type" value="Genomic_DNA"/>
</dbReference>
<keyword evidence="3" id="KW-1185">Reference proteome</keyword>
<evidence type="ECO:0000256" key="1">
    <source>
        <dbReference type="SAM" id="MobiDB-lite"/>
    </source>
</evidence>
<reference evidence="2 3" key="1">
    <citation type="journal article" date="2017" name="Front. Genet.">
        <title>Draft sequencing of the heterozygous diploid genome of Satsuma (Citrus unshiu Marc.) using a hybrid assembly approach.</title>
        <authorList>
            <person name="Shimizu T."/>
            <person name="Tanizawa Y."/>
            <person name="Mochizuki T."/>
            <person name="Nagasaki H."/>
            <person name="Yoshioka T."/>
            <person name="Toyoda A."/>
            <person name="Fujiyama A."/>
            <person name="Kaminuma E."/>
            <person name="Nakamura Y."/>
        </authorList>
    </citation>
    <scope>NUCLEOTIDE SEQUENCE [LARGE SCALE GENOMIC DNA]</scope>
    <source>
        <strain evidence="3">cv. Miyagawa wase</strain>
    </source>
</reference>
<dbReference type="AlphaFoldDB" id="A0A2H5QSN3"/>
<sequence length="188" mass="20318">MGSIGQGRFGTLLPRGLTSFDLGRTGLTSIQGRGRPDYIPWQEIAAVAVVHKTGIQPSTTVYTRSLASGRRSHSQRRKGPRPNSRNKLIVYMAKRFIRPGSVNSLAVCRTSCGSLSAVVKGRSISVTVNLSTGTHLIGLDFDLLRHKLHMDMNRLVGNPLLVLTEDLSVGCSFSSALALFVSQIAART</sequence>
<organism evidence="2 3">
    <name type="scientific">Citrus unshiu</name>
    <name type="common">Satsuma mandarin</name>
    <name type="synonym">Citrus nobilis var. unshiu</name>
    <dbReference type="NCBI Taxonomy" id="55188"/>
    <lineage>
        <taxon>Eukaryota</taxon>
        <taxon>Viridiplantae</taxon>
        <taxon>Streptophyta</taxon>
        <taxon>Embryophyta</taxon>
        <taxon>Tracheophyta</taxon>
        <taxon>Spermatophyta</taxon>
        <taxon>Magnoliopsida</taxon>
        <taxon>eudicotyledons</taxon>
        <taxon>Gunneridae</taxon>
        <taxon>Pentapetalae</taxon>
        <taxon>rosids</taxon>
        <taxon>malvids</taxon>
        <taxon>Sapindales</taxon>
        <taxon>Rutaceae</taxon>
        <taxon>Aurantioideae</taxon>
        <taxon>Citrus</taxon>
    </lineage>
</organism>
<feature type="non-terminal residue" evidence="2">
    <location>
        <position position="188"/>
    </location>
</feature>
<proteinExistence type="predicted"/>
<feature type="region of interest" description="Disordered" evidence="1">
    <location>
        <begin position="61"/>
        <end position="84"/>
    </location>
</feature>
<name>A0A2H5QSN3_CITUN</name>
<evidence type="ECO:0000313" key="2">
    <source>
        <dbReference type="EMBL" id="GAY67609.1"/>
    </source>
</evidence>
<evidence type="ECO:0000313" key="3">
    <source>
        <dbReference type="Proteomes" id="UP000236630"/>
    </source>
</evidence>
<gene>
    <name evidence="2" type="ORF">CUMW_257910</name>
</gene>
<protein>
    <submittedName>
        <fullName evidence="2">Uncharacterized protein</fullName>
    </submittedName>
</protein>
<comment type="caution">
    <text evidence="2">The sequence shown here is derived from an EMBL/GenBank/DDBJ whole genome shotgun (WGS) entry which is preliminary data.</text>
</comment>
<accession>A0A2H5QSN3</accession>
<dbReference type="Proteomes" id="UP000236630">
    <property type="component" value="Unassembled WGS sequence"/>
</dbReference>